<reference evidence="2 3" key="1">
    <citation type="submission" date="2019-10" db="EMBL/GenBank/DDBJ databases">
        <title>Assembly and Annotation for the nematode Trichostrongylus colubriformis.</title>
        <authorList>
            <person name="Martin J."/>
        </authorList>
    </citation>
    <scope>NUCLEOTIDE SEQUENCE [LARGE SCALE GENOMIC DNA]</scope>
    <source>
        <strain evidence="2">G859</strain>
        <tissue evidence="2">Whole worm</tissue>
    </source>
</reference>
<feature type="region of interest" description="Disordered" evidence="1">
    <location>
        <begin position="144"/>
        <end position="173"/>
    </location>
</feature>
<evidence type="ECO:0000313" key="2">
    <source>
        <dbReference type="EMBL" id="KAK5980999.1"/>
    </source>
</evidence>
<comment type="caution">
    <text evidence="2">The sequence shown here is derived from an EMBL/GenBank/DDBJ whole genome shotgun (WGS) entry which is preliminary data.</text>
</comment>
<feature type="region of interest" description="Disordered" evidence="1">
    <location>
        <begin position="519"/>
        <end position="553"/>
    </location>
</feature>
<dbReference type="EMBL" id="WIXE01006764">
    <property type="protein sequence ID" value="KAK5980999.1"/>
    <property type="molecule type" value="Genomic_DNA"/>
</dbReference>
<organism evidence="2 3">
    <name type="scientific">Trichostrongylus colubriformis</name>
    <name type="common">Black scour worm</name>
    <dbReference type="NCBI Taxonomy" id="6319"/>
    <lineage>
        <taxon>Eukaryota</taxon>
        <taxon>Metazoa</taxon>
        <taxon>Ecdysozoa</taxon>
        <taxon>Nematoda</taxon>
        <taxon>Chromadorea</taxon>
        <taxon>Rhabditida</taxon>
        <taxon>Rhabditina</taxon>
        <taxon>Rhabditomorpha</taxon>
        <taxon>Strongyloidea</taxon>
        <taxon>Trichostrongylidae</taxon>
        <taxon>Trichostrongylus</taxon>
    </lineage>
</organism>
<feature type="compositionally biased region" description="Polar residues" evidence="1">
    <location>
        <begin position="144"/>
        <end position="162"/>
    </location>
</feature>
<feature type="compositionally biased region" description="Low complexity" evidence="1">
    <location>
        <begin position="526"/>
        <end position="547"/>
    </location>
</feature>
<accession>A0AAN8ING1</accession>
<gene>
    <name evidence="2" type="ORF">GCK32_005391</name>
</gene>
<evidence type="ECO:0000256" key="1">
    <source>
        <dbReference type="SAM" id="MobiDB-lite"/>
    </source>
</evidence>
<protein>
    <recommendedName>
        <fullName evidence="4">HTH OST-type domain-containing protein</fullName>
    </recommendedName>
</protein>
<evidence type="ECO:0008006" key="4">
    <source>
        <dbReference type="Google" id="ProtNLM"/>
    </source>
</evidence>
<keyword evidence="3" id="KW-1185">Reference proteome</keyword>
<dbReference type="Proteomes" id="UP001331761">
    <property type="component" value="Unassembled WGS sequence"/>
</dbReference>
<evidence type="ECO:0000313" key="3">
    <source>
        <dbReference type="Proteomes" id="UP001331761"/>
    </source>
</evidence>
<sequence>MNWEHLFPQTTLTLLKAYSRNLLGYSLVTAAFETGFVSVDDLLSQSPNIVCTYIQSKKHYKVEATAGTEATRDISALIRHQGKKKRKHVKQNTAHREYLNRNVTAARSFRSKSTYGVGFVESSYDTSNDLQPGTSLQRARNVSSACSVTKPSQSNSRTANNKQKLDEQASSGDKVVHSPVVGVQRFLKALKACNGTASSDQLRAAYKMIHNTDWDVIECVKYFGTSSTREMIDAFLKDVVSIVSIKGTGRRLYVLKTEEQGSGNTERQNIIRAGNITRAELFDGLVNILVERYPETVHVNSISKAFLDKYGVSIEPETYLRLPWDKYILKFFSGQIEVDVKGNVSLNTKNPMVNDKLLKKSLNDALEAPIDSDTDSSFYSSDDEVVDDSLSRRLPNHTTKTFRQYYRSVNFLDLLLYAIVVLAVLSDFLVTISDVELKKDVCEEYHCKSMPCAGRGSARPFDRFSKVSRSFHGSSKASCSGDTPDSCSDLAGAGLTNVEPSDLHVVVTRGSGGRYAYMSERTSIASPSTSKESSSSKSTFTSTEPTSVELPSASRISVSSRMAQRLSFDRRLHQKTLASVGDFFQRKNAGEVPKPSLASRVAFPVGNSTLERRFALGHQSKQAQEDVECAHPYYNVHCISKSGDARMWAAKKGLTVKKDSAPNERLIW</sequence>
<proteinExistence type="predicted"/>
<dbReference type="AlphaFoldDB" id="A0AAN8ING1"/>
<name>A0AAN8ING1_TRICO</name>